<organism evidence="2 3">
    <name type="scientific">Lactobacillus equicursoris</name>
    <dbReference type="NCBI Taxonomy" id="420645"/>
    <lineage>
        <taxon>Bacteria</taxon>
        <taxon>Bacillati</taxon>
        <taxon>Bacillota</taxon>
        <taxon>Bacilli</taxon>
        <taxon>Lactobacillales</taxon>
        <taxon>Lactobacillaceae</taxon>
        <taxon>Lactobacillus</taxon>
    </lineage>
</organism>
<keyword evidence="1" id="KW-0812">Transmembrane</keyword>
<dbReference type="Pfam" id="PF06161">
    <property type="entry name" value="DUF975"/>
    <property type="match status" value="1"/>
</dbReference>
<dbReference type="RefSeq" id="WP_154486475.1">
    <property type="nucleotide sequence ID" value="NZ_VUMW01000004.1"/>
</dbReference>
<dbReference type="PANTHER" id="PTHR40076">
    <property type="entry name" value="MEMBRANE PROTEIN-RELATED"/>
    <property type="match status" value="1"/>
</dbReference>
<dbReference type="EMBL" id="VUMW01000004">
    <property type="protein sequence ID" value="MST79389.1"/>
    <property type="molecule type" value="Genomic_DNA"/>
</dbReference>
<dbReference type="PANTHER" id="PTHR40076:SF1">
    <property type="entry name" value="MEMBRANE PROTEIN"/>
    <property type="match status" value="1"/>
</dbReference>
<feature type="transmembrane region" description="Helical" evidence="1">
    <location>
        <begin position="209"/>
        <end position="233"/>
    </location>
</feature>
<sequence>MKAKELRAQAREKLAQIPKKRYMVEASIYMAVVVVTGLIGQHFDKDDGKTTSLLILYLLEFLVMIFKFNLQVYFKRYQQKLAKEEGEAPGYFVGLSSAHSWKCLVYNFFMSLLAFALTAFCLIYVLGMVVAGALAFSFSTDGNPTPIILTALGFLALFLLLWILILWIQYRFYMTPYIIDDDIEQGNNRSIFQQMGASWRMMKGHVWKLFCLNISFIGWGLLTLLTFGILSIWTLPYQNLAQAEFYAQISGQEEK</sequence>
<dbReference type="Proteomes" id="UP000452141">
    <property type="component" value="Unassembled WGS sequence"/>
</dbReference>
<evidence type="ECO:0000256" key="1">
    <source>
        <dbReference type="SAM" id="Phobius"/>
    </source>
</evidence>
<keyword evidence="1" id="KW-1133">Transmembrane helix</keyword>
<dbReference type="AlphaFoldDB" id="A0A844FM27"/>
<gene>
    <name evidence="2" type="ORF">FYJ61_02600</name>
</gene>
<protein>
    <submittedName>
        <fullName evidence="2">DUF975 family protein</fullName>
    </submittedName>
</protein>
<feature type="transmembrane region" description="Helical" evidence="1">
    <location>
        <begin position="104"/>
        <end position="135"/>
    </location>
</feature>
<evidence type="ECO:0000313" key="3">
    <source>
        <dbReference type="Proteomes" id="UP000452141"/>
    </source>
</evidence>
<dbReference type="InterPro" id="IPR010380">
    <property type="entry name" value="DUF975"/>
</dbReference>
<feature type="transmembrane region" description="Helical" evidence="1">
    <location>
        <begin position="21"/>
        <end position="40"/>
    </location>
</feature>
<accession>A0A844FM27</accession>
<keyword evidence="1" id="KW-0472">Membrane</keyword>
<evidence type="ECO:0000313" key="2">
    <source>
        <dbReference type="EMBL" id="MST79389.1"/>
    </source>
</evidence>
<feature type="transmembrane region" description="Helical" evidence="1">
    <location>
        <begin position="52"/>
        <end position="70"/>
    </location>
</feature>
<proteinExistence type="predicted"/>
<feature type="transmembrane region" description="Helical" evidence="1">
    <location>
        <begin position="147"/>
        <end position="168"/>
    </location>
</feature>
<comment type="caution">
    <text evidence="2">The sequence shown here is derived from an EMBL/GenBank/DDBJ whole genome shotgun (WGS) entry which is preliminary data.</text>
</comment>
<name>A0A844FM27_9LACO</name>
<reference evidence="2 3" key="1">
    <citation type="submission" date="2019-08" db="EMBL/GenBank/DDBJ databases">
        <title>In-depth cultivation of the pig gut microbiome towards novel bacterial diversity and tailored functional studies.</title>
        <authorList>
            <person name="Wylensek D."/>
            <person name="Hitch T.C.A."/>
            <person name="Clavel T."/>
        </authorList>
    </citation>
    <scope>NUCLEOTIDE SEQUENCE [LARGE SCALE GENOMIC DNA]</scope>
    <source>
        <strain evidence="2 3">WCA-470BD-2E</strain>
    </source>
</reference>